<dbReference type="SUPFAM" id="SSF52058">
    <property type="entry name" value="L domain-like"/>
    <property type="match status" value="1"/>
</dbReference>
<dbReference type="GO" id="GO:0038023">
    <property type="term" value="F:signaling receptor activity"/>
    <property type="evidence" value="ECO:0007669"/>
    <property type="project" value="TreeGrafter"/>
</dbReference>
<dbReference type="InterPro" id="IPR032675">
    <property type="entry name" value="LRR_dom_sf"/>
</dbReference>
<keyword evidence="5" id="KW-0472">Membrane</keyword>
<name>A0AAV4PXT7_CAEEX</name>
<comment type="subcellular location">
    <subcellularLocation>
        <location evidence="1">Membrane</location>
        <topology evidence="1">Single-pass membrane protein</topology>
    </subcellularLocation>
</comment>
<protein>
    <recommendedName>
        <fullName evidence="8">LRRCT domain-containing protein</fullName>
    </recommendedName>
</protein>
<dbReference type="Proteomes" id="UP001054945">
    <property type="component" value="Unassembled WGS sequence"/>
</dbReference>
<evidence type="ECO:0000256" key="2">
    <source>
        <dbReference type="ARBA" id="ARBA00022692"/>
    </source>
</evidence>
<keyword evidence="4" id="KW-1133">Transmembrane helix</keyword>
<reference evidence="6 7" key="1">
    <citation type="submission" date="2021-06" db="EMBL/GenBank/DDBJ databases">
        <title>Caerostris extrusa draft genome.</title>
        <authorList>
            <person name="Kono N."/>
            <person name="Arakawa K."/>
        </authorList>
    </citation>
    <scope>NUCLEOTIDE SEQUENCE [LARGE SCALE GENOMIC DNA]</scope>
</reference>
<keyword evidence="3" id="KW-0732">Signal</keyword>
<evidence type="ECO:0000256" key="4">
    <source>
        <dbReference type="ARBA" id="ARBA00022989"/>
    </source>
</evidence>
<proteinExistence type="predicted"/>
<dbReference type="AlphaFoldDB" id="A0AAV4PXT7"/>
<organism evidence="6 7">
    <name type="scientific">Caerostris extrusa</name>
    <name type="common">Bark spider</name>
    <name type="synonym">Caerostris bankana</name>
    <dbReference type="NCBI Taxonomy" id="172846"/>
    <lineage>
        <taxon>Eukaryota</taxon>
        <taxon>Metazoa</taxon>
        <taxon>Ecdysozoa</taxon>
        <taxon>Arthropoda</taxon>
        <taxon>Chelicerata</taxon>
        <taxon>Arachnida</taxon>
        <taxon>Araneae</taxon>
        <taxon>Araneomorphae</taxon>
        <taxon>Entelegynae</taxon>
        <taxon>Araneoidea</taxon>
        <taxon>Araneidae</taxon>
        <taxon>Caerostris</taxon>
    </lineage>
</organism>
<evidence type="ECO:0000256" key="5">
    <source>
        <dbReference type="ARBA" id="ARBA00023136"/>
    </source>
</evidence>
<keyword evidence="2" id="KW-0812">Transmembrane</keyword>
<dbReference type="PANTHER" id="PTHR24365:SF541">
    <property type="entry name" value="PROTEIN TOLL-RELATED"/>
    <property type="match status" value="1"/>
</dbReference>
<sequence>MTNSKGLNMLEILHLNRNRITTLGSSLQKLVSLKLLRLESNRLRTLGKEQIPDYLRELHLADNPFRCDCQMLLFLNYLNSTDNLVLDVPVCTLQTTPLRSRPHRNVHLGVSVSAPTTPRGISCRWIAAPWGSPGFRALFSAATEENSTSIMLSYPIKYTIQNEKSLTTISMNLEIQDDIAGLDVTNNSLQSMEEARLPDGMVHLFLANNQFRVPPTDLLNSQENLSRVTLSGNPWDCDCGAINFKKWIISNPDVNLLHTDKGYCNHYVPSYCGQHPYTDHSDTTMPKKVQDANITKCGQNAKRESSVCRESSLVSDRH</sequence>
<evidence type="ECO:0000256" key="3">
    <source>
        <dbReference type="ARBA" id="ARBA00022729"/>
    </source>
</evidence>
<dbReference type="GO" id="GO:0007165">
    <property type="term" value="P:signal transduction"/>
    <property type="evidence" value="ECO:0007669"/>
    <property type="project" value="TreeGrafter"/>
</dbReference>
<gene>
    <name evidence="6" type="primary">AVEN_25743_1</name>
    <name evidence="6" type="ORF">CEXT_325051</name>
</gene>
<evidence type="ECO:0000313" key="6">
    <source>
        <dbReference type="EMBL" id="GIY00701.1"/>
    </source>
</evidence>
<evidence type="ECO:0000256" key="1">
    <source>
        <dbReference type="ARBA" id="ARBA00004167"/>
    </source>
</evidence>
<comment type="caution">
    <text evidence="6">The sequence shown here is derived from an EMBL/GenBank/DDBJ whole genome shotgun (WGS) entry which is preliminary data.</text>
</comment>
<accession>A0AAV4PXT7</accession>
<dbReference type="EMBL" id="BPLR01005215">
    <property type="protein sequence ID" value="GIY00701.1"/>
    <property type="molecule type" value="Genomic_DNA"/>
</dbReference>
<dbReference type="Gene3D" id="3.80.10.10">
    <property type="entry name" value="Ribonuclease Inhibitor"/>
    <property type="match status" value="2"/>
</dbReference>
<dbReference type="GO" id="GO:0005886">
    <property type="term" value="C:plasma membrane"/>
    <property type="evidence" value="ECO:0007669"/>
    <property type="project" value="TreeGrafter"/>
</dbReference>
<dbReference type="PANTHER" id="PTHR24365">
    <property type="entry name" value="TOLL-LIKE RECEPTOR"/>
    <property type="match status" value="1"/>
</dbReference>
<keyword evidence="7" id="KW-1185">Reference proteome</keyword>
<evidence type="ECO:0000313" key="7">
    <source>
        <dbReference type="Proteomes" id="UP001054945"/>
    </source>
</evidence>
<evidence type="ECO:0008006" key="8">
    <source>
        <dbReference type="Google" id="ProtNLM"/>
    </source>
</evidence>